<keyword evidence="1" id="KW-0812">Transmembrane</keyword>
<dbReference type="VEuPathDB" id="VectorBase:ISCI015624"/>
<reference evidence="2 4" key="1">
    <citation type="submission" date="2008-03" db="EMBL/GenBank/DDBJ databases">
        <title>Annotation of Ixodes scapularis.</title>
        <authorList>
            <consortium name="Ixodes scapularis Genome Project Consortium"/>
            <person name="Caler E."/>
            <person name="Hannick L.I."/>
            <person name="Bidwell S."/>
            <person name="Joardar V."/>
            <person name="Thiagarajan M."/>
            <person name="Amedeo P."/>
            <person name="Galinsky K.J."/>
            <person name="Schobel S."/>
            <person name="Inman J."/>
            <person name="Hostetler J."/>
            <person name="Miller J."/>
            <person name="Hammond M."/>
            <person name="Megy K."/>
            <person name="Lawson D."/>
            <person name="Kodira C."/>
            <person name="Sutton G."/>
            <person name="Meyer J."/>
            <person name="Hill C.A."/>
            <person name="Birren B."/>
            <person name="Nene V."/>
            <person name="Collins F."/>
            <person name="Alarcon-Chaidez F."/>
            <person name="Wikel S."/>
            <person name="Strausberg R."/>
        </authorList>
    </citation>
    <scope>NUCLEOTIDE SEQUENCE [LARGE SCALE GENOMIC DNA]</scope>
    <source>
        <strain evidence="4">Wikel</strain>
        <strain evidence="2">Wikel colony</strain>
    </source>
</reference>
<accession>B7P4F2</accession>
<keyword evidence="1" id="KW-1133">Transmembrane helix</keyword>
<proteinExistence type="predicted"/>
<reference evidence="3" key="2">
    <citation type="submission" date="2020-05" db="UniProtKB">
        <authorList>
            <consortium name="EnsemblMetazoa"/>
        </authorList>
    </citation>
    <scope>IDENTIFICATION</scope>
    <source>
        <strain evidence="3">wikel</strain>
    </source>
</reference>
<protein>
    <submittedName>
        <fullName evidence="2 3">Uncharacterized protein</fullName>
    </submittedName>
</protein>
<evidence type="ECO:0000313" key="3">
    <source>
        <dbReference type="EnsemblMetazoa" id="ISCW015624-PA"/>
    </source>
</evidence>
<dbReference type="AlphaFoldDB" id="B7P4F2"/>
<evidence type="ECO:0000256" key="1">
    <source>
        <dbReference type="SAM" id="Phobius"/>
    </source>
</evidence>
<gene>
    <name evidence="2" type="ORF">IscW_ISCW015624</name>
</gene>
<name>B7P4F2_IXOSC</name>
<keyword evidence="1" id="KW-0472">Membrane</keyword>
<dbReference type="EMBL" id="ABJB010420025">
    <property type="status" value="NOT_ANNOTATED_CDS"/>
    <property type="molecule type" value="Genomic_DNA"/>
</dbReference>
<sequence length="133" mass="14849">MARCPALFADTLEARTLVTGGTLHGSFFVFLFLRRHGRRSTAALCSRGNQYRRRHNQNAKVPALAYSNLLNVHTHKKKFYDLTVAHDNIGKNNTGAPDVFSFSVTIINILFEQTGEKESCAHGDAGFQTMYLS</sequence>
<dbReference type="EMBL" id="DS635599">
    <property type="protein sequence ID" value="EEC01474.1"/>
    <property type="molecule type" value="Genomic_DNA"/>
</dbReference>
<dbReference type="PaxDb" id="6945-B7P4F2"/>
<feature type="transmembrane region" description="Helical" evidence="1">
    <location>
        <begin position="12"/>
        <end position="33"/>
    </location>
</feature>
<dbReference type="EnsemblMetazoa" id="ISCW015624-RA">
    <property type="protein sequence ID" value="ISCW015624-PA"/>
    <property type="gene ID" value="ISCW015624"/>
</dbReference>
<dbReference type="VEuPathDB" id="VectorBase:ISCW015624"/>
<evidence type="ECO:0000313" key="2">
    <source>
        <dbReference type="EMBL" id="EEC01474.1"/>
    </source>
</evidence>
<evidence type="ECO:0000313" key="4">
    <source>
        <dbReference type="Proteomes" id="UP000001555"/>
    </source>
</evidence>
<organism>
    <name type="scientific">Ixodes scapularis</name>
    <name type="common">Black-legged tick</name>
    <name type="synonym">Deer tick</name>
    <dbReference type="NCBI Taxonomy" id="6945"/>
    <lineage>
        <taxon>Eukaryota</taxon>
        <taxon>Metazoa</taxon>
        <taxon>Ecdysozoa</taxon>
        <taxon>Arthropoda</taxon>
        <taxon>Chelicerata</taxon>
        <taxon>Arachnida</taxon>
        <taxon>Acari</taxon>
        <taxon>Parasitiformes</taxon>
        <taxon>Ixodida</taxon>
        <taxon>Ixodoidea</taxon>
        <taxon>Ixodidae</taxon>
        <taxon>Ixodinae</taxon>
        <taxon>Ixodes</taxon>
    </lineage>
</organism>
<dbReference type="Proteomes" id="UP000001555">
    <property type="component" value="Unassembled WGS sequence"/>
</dbReference>
<dbReference type="InParanoid" id="B7P4F2"/>
<dbReference type="HOGENOM" id="CLU_1908990_0_0_1"/>
<keyword evidence="4" id="KW-1185">Reference proteome</keyword>